<dbReference type="RefSeq" id="XP_064665001.1">
    <property type="nucleotide sequence ID" value="XM_064816355.1"/>
</dbReference>
<feature type="region of interest" description="Disordered" evidence="1">
    <location>
        <begin position="376"/>
        <end position="403"/>
    </location>
</feature>
<feature type="compositionally biased region" description="Low complexity" evidence="1">
    <location>
        <begin position="816"/>
        <end position="827"/>
    </location>
</feature>
<sequence>MLDLGAGRDGHVPRDAGSQSKQIAITAEYFLPPRLPRPRPWERVAVAPLSNKNRRHNIWKRVSDPIGPSVDLGYVRAMAELETGGMGPRKRVRQAKHLSTWGHARWDARLDQKLDGKCDIAKARASVSAALEEIAKVAPRTNSTAMGRRSTFPEDSLKWVPRKRLSSRWPIEPKTERATHDPMVADTQPLVEIDVPVDSEPIDISVRIDEKQMRTRSTRRLSRRISLLPSDASPEKLSVDNLSPEKTSGPSLSPAKRQPVTLSPTKVTESPLRAFRISATPTKVVLESPKSSPPEQPLLKASTAMSTLDEVLPASVKGPADSSHAPASPLPLLFDQPITDPEAEPRHETRRRVSLHLARRIERGSSGVSRVLALKNSQNNSSRRHSLTSIGNIPEFGPENSKERRKTLDPFCVGSGDPTGMGISDENHARASTRLSKTEVLEIDAKANLDIFGQQPKAPGLTSERRETCEEEENEGVESVPESDNPRGAYLSPAKHNIAPHRVMPSSSATDVKPVAQGADAAPEVVTASQAATDAVAGANDIGEAEHPCSLDPLHFTFDMSAHPGPETDKNKVPVTTQDPEGLSTIYEESSIAEVQAPEEGAGDELSARESVLGDGPEAACELQAPRAEDMPGDESLPSEPQDTVVARPDTNCRRVSPPPCHVSEMPSPESGARGAPSPMDQETSGFTPINTRLFSPSPDVADRPEHRRKSNEGEAERMGAEDLDADEITEEEALVDTDDDLITADEDFTLMVEGVPHVENDTLQLRVNHDDSETEMLRNFVTRVTADKNAKAAAAAVEAAAIASEPGRPIRRSRPSFSVTSSSGSPIPIPKSDPDTPPGRIPLVEKSTNSPSPAKKRKLEELLDFPSKNHDRANPTEEDPAPRNNKESDGPRLIKRRRRRLDPVLAEPTPALSPEPENNPPRRRSTRTSARLVTRNTRVALRPSAPSANSIAFSMMPLRFPGMMGTLDDEAALEAHLAASARARQQRSEEKDLATVTRVNTRKNKAGAVPPQMVLAQLAEDPGWRMRELKGVFEAREAKEREGKAKREIRVRWAEELVTFHQGGEEDDTGAGGKVLAGEFLRDLGSLSGEDTGRPGMEVDEIAEAEPLDLVKSEGKPVVVKKAVVVPPAGSGSGSGALSSKRTAGGASAARRSSRLQAPTPVMKLVGGKSAKGEKPGLSQAGSTGPSRTRALPRLAPAPAPSSAPVAGTTPVASGSSLVVAGTTTASTTKGNGTGTGMATRRSKIAKLGMSVNGTPAPKRRGRAVS</sequence>
<feature type="region of interest" description="Disordered" evidence="1">
    <location>
        <begin position="1245"/>
        <end position="1267"/>
    </location>
</feature>
<comment type="caution">
    <text evidence="2">The sequence shown here is derived from an EMBL/GenBank/DDBJ whole genome shotgun (WGS) entry which is preliminary data.</text>
</comment>
<dbReference type="Proteomes" id="UP001302812">
    <property type="component" value="Unassembled WGS sequence"/>
</dbReference>
<feature type="compositionally biased region" description="Polar residues" evidence="1">
    <location>
        <begin position="681"/>
        <end position="695"/>
    </location>
</feature>
<feature type="region of interest" description="Disordered" evidence="1">
    <location>
        <begin position="626"/>
        <end position="728"/>
    </location>
</feature>
<feature type="region of interest" description="Disordered" evidence="1">
    <location>
        <begin position="212"/>
        <end position="265"/>
    </location>
</feature>
<feature type="compositionally biased region" description="Basic residues" evidence="1">
    <location>
        <begin position="214"/>
        <end position="223"/>
    </location>
</feature>
<evidence type="ECO:0000313" key="3">
    <source>
        <dbReference type="Proteomes" id="UP001302812"/>
    </source>
</evidence>
<feature type="compositionally biased region" description="Basic and acidic residues" evidence="1">
    <location>
        <begin position="701"/>
        <end position="721"/>
    </location>
</feature>
<evidence type="ECO:0000256" key="1">
    <source>
        <dbReference type="SAM" id="MobiDB-lite"/>
    </source>
</evidence>
<feature type="region of interest" description="Disordered" evidence="1">
    <location>
        <begin position="454"/>
        <end position="488"/>
    </location>
</feature>
<feature type="region of interest" description="Disordered" evidence="1">
    <location>
        <begin position="315"/>
        <end position="351"/>
    </location>
</feature>
<proteinExistence type="predicted"/>
<feature type="region of interest" description="Disordered" evidence="1">
    <location>
        <begin position="596"/>
        <end position="615"/>
    </location>
</feature>
<dbReference type="EMBL" id="MU853374">
    <property type="protein sequence ID" value="KAK4107431.1"/>
    <property type="molecule type" value="Genomic_DNA"/>
</dbReference>
<evidence type="ECO:0000313" key="2">
    <source>
        <dbReference type="EMBL" id="KAK4107431.1"/>
    </source>
</evidence>
<protein>
    <submittedName>
        <fullName evidence="2">Uncharacterized protein</fullName>
    </submittedName>
</protein>
<feature type="compositionally biased region" description="Polar residues" evidence="1">
    <location>
        <begin position="240"/>
        <end position="251"/>
    </location>
</feature>
<reference evidence="2" key="2">
    <citation type="submission" date="2023-05" db="EMBL/GenBank/DDBJ databases">
        <authorList>
            <consortium name="Lawrence Berkeley National Laboratory"/>
            <person name="Steindorff A."/>
            <person name="Hensen N."/>
            <person name="Bonometti L."/>
            <person name="Westerberg I."/>
            <person name="Brannstrom I.O."/>
            <person name="Guillou S."/>
            <person name="Cros-Aarteil S."/>
            <person name="Calhoun S."/>
            <person name="Haridas S."/>
            <person name="Kuo A."/>
            <person name="Mondo S."/>
            <person name="Pangilinan J."/>
            <person name="Riley R."/>
            <person name="Labutti K."/>
            <person name="Andreopoulos B."/>
            <person name="Lipzen A."/>
            <person name="Chen C."/>
            <person name="Yanf M."/>
            <person name="Daum C."/>
            <person name="Ng V."/>
            <person name="Clum A."/>
            <person name="Ohm R."/>
            <person name="Martin F."/>
            <person name="Silar P."/>
            <person name="Natvig D."/>
            <person name="Lalanne C."/>
            <person name="Gautier V."/>
            <person name="Ament-Velasquez S.L."/>
            <person name="Kruys A."/>
            <person name="Hutchinson M.I."/>
            <person name="Powell A.J."/>
            <person name="Barry K."/>
            <person name="Miller A.N."/>
            <person name="Grigoriev I.V."/>
            <person name="Debuchy R."/>
            <person name="Gladieux P."/>
            <person name="Thoren M.H."/>
            <person name="Johannesson H."/>
        </authorList>
    </citation>
    <scope>NUCLEOTIDE SEQUENCE</scope>
    <source>
        <strain evidence="2">CBS 508.74</strain>
    </source>
</reference>
<feature type="region of interest" description="Disordered" evidence="1">
    <location>
        <begin position="801"/>
        <end position="932"/>
    </location>
</feature>
<organism evidence="2 3">
    <name type="scientific">Canariomyces notabilis</name>
    <dbReference type="NCBI Taxonomy" id="2074819"/>
    <lineage>
        <taxon>Eukaryota</taxon>
        <taxon>Fungi</taxon>
        <taxon>Dikarya</taxon>
        <taxon>Ascomycota</taxon>
        <taxon>Pezizomycotina</taxon>
        <taxon>Sordariomycetes</taxon>
        <taxon>Sordariomycetidae</taxon>
        <taxon>Sordariales</taxon>
        <taxon>Chaetomiaceae</taxon>
        <taxon>Canariomyces</taxon>
    </lineage>
</organism>
<feature type="compositionally biased region" description="Low complexity" evidence="1">
    <location>
        <begin position="1128"/>
        <end position="1152"/>
    </location>
</feature>
<feature type="compositionally biased region" description="Basic and acidic residues" evidence="1">
    <location>
        <begin position="868"/>
        <end position="893"/>
    </location>
</feature>
<feature type="compositionally biased region" description="Low complexity" evidence="1">
    <location>
        <begin position="1187"/>
        <end position="1196"/>
    </location>
</feature>
<dbReference type="AlphaFoldDB" id="A0AAN6QHC4"/>
<feature type="compositionally biased region" description="Polar residues" evidence="1">
    <location>
        <begin position="376"/>
        <end position="391"/>
    </location>
</feature>
<feature type="compositionally biased region" description="Pro residues" evidence="1">
    <location>
        <begin position="828"/>
        <end position="841"/>
    </location>
</feature>
<keyword evidence="3" id="KW-1185">Reference proteome</keyword>
<feature type="region of interest" description="Disordered" evidence="1">
    <location>
        <begin position="1128"/>
        <end position="1212"/>
    </location>
</feature>
<gene>
    <name evidence="2" type="ORF">N656DRAFT_785339</name>
</gene>
<name>A0AAN6QHC4_9PEZI</name>
<accession>A0AAN6QHC4</accession>
<dbReference type="GeneID" id="89940480"/>
<reference evidence="2" key="1">
    <citation type="journal article" date="2023" name="Mol. Phylogenet. Evol.">
        <title>Genome-scale phylogeny and comparative genomics of the fungal order Sordariales.</title>
        <authorList>
            <person name="Hensen N."/>
            <person name="Bonometti L."/>
            <person name="Westerberg I."/>
            <person name="Brannstrom I.O."/>
            <person name="Guillou S."/>
            <person name="Cros-Aarteil S."/>
            <person name="Calhoun S."/>
            <person name="Haridas S."/>
            <person name="Kuo A."/>
            <person name="Mondo S."/>
            <person name="Pangilinan J."/>
            <person name="Riley R."/>
            <person name="LaButti K."/>
            <person name="Andreopoulos B."/>
            <person name="Lipzen A."/>
            <person name="Chen C."/>
            <person name="Yan M."/>
            <person name="Daum C."/>
            <person name="Ng V."/>
            <person name="Clum A."/>
            <person name="Steindorff A."/>
            <person name="Ohm R.A."/>
            <person name="Martin F."/>
            <person name="Silar P."/>
            <person name="Natvig D.O."/>
            <person name="Lalanne C."/>
            <person name="Gautier V."/>
            <person name="Ament-Velasquez S.L."/>
            <person name="Kruys A."/>
            <person name="Hutchinson M.I."/>
            <person name="Powell A.J."/>
            <person name="Barry K."/>
            <person name="Miller A.N."/>
            <person name="Grigoriev I.V."/>
            <person name="Debuchy R."/>
            <person name="Gladieux P."/>
            <person name="Hiltunen Thoren M."/>
            <person name="Johannesson H."/>
        </authorList>
    </citation>
    <scope>NUCLEOTIDE SEQUENCE</scope>
    <source>
        <strain evidence="2">CBS 508.74</strain>
    </source>
</reference>